<dbReference type="Gene3D" id="3.40.50.150">
    <property type="entry name" value="Vaccinia Virus protein VP39"/>
    <property type="match status" value="2"/>
</dbReference>
<dbReference type="EC" id="2.1.1.113" evidence="2"/>
<comment type="catalytic activity">
    <reaction evidence="7">
        <text>a 2'-deoxycytidine in DNA + S-adenosyl-L-methionine = an N(4)-methyl-2'-deoxycytidine in DNA + S-adenosyl-L-homocysteine + H(+)</text>
        <dbReference type="Rhea" id="RHEA:16857"/>
        <dbReference type="Rhea" id="RHEA-COMP:11369"/>
        <dbReference type="Rhea" id="RHEA-COMP:13674"/>
        <dbReference type="ChEBI" id="CHEBI:15378"/>
        <dbReference type="ChEBI" id="CHEBI:57856"/>
        <dbReference type="ChEBI" id="CHEBI:59789"/>
        <dbReference type="ChEBI" id="CHEBI:85452"/>
        <dbReference type="ChEBI" id="CHEBI:137933"/>
        <dbReference type="EC" id="2.1.1.113"/>
    </reaction>
</comment>
<keyword evidence="3" id="KW-0489">Methyltransferase</keyword>
<keyword evidence="6" id="KW-0680">Restriction system</keyword>
<evidence type="ECO:0000256" key="7">
    <source>
        <dbReference type="ARBA" id="ARBA00049120"/>
    </source>
</evidence>
<evidence type="ECO:0000313" key="9">
    <source>
        <dbReference type="Proteomes" id="UP001549098"/>
    </source>
</evidence>
<reference evidence="8 9" key="1">
    <citation type="submission" date="2024-06" db="EMBL/GenBank/DDBJ databases">
        <title>Genomic Encyclopedia of Type Strains, Phase IV (KMG-IV): sequencing the most valuable type-strain genomes for metagenomic binning, comparative biology and taxonomic classification.</title>
        <authorList>
            <person name="Goeker M."/>
        </authorList>
    </citation>
    <scope>NUCLEOTIDE SEQUENCE [LARGE SCALE GENOMIC DNA]</scope>
    <source>
        <strain evidence="8 9">DSM 17253</strain>
    </source>
</reference>
<accession>A0ABV2F9J7</accession>
<keyword evidence="9" id="KW-1185">Reference proteome</keyword>
<keyword evidence="4" id="KW-0808">Transferase</keyword>
<evidence type="ECO:0000256" key="2">
    <source>
        <dbReference type="ARBA" id="ARBA00012185"/>
    </source>
</evidence>
<comment type="caution">
    <text evidence="8">The sequence shown here is derived from an EMBL/GenBank/DDBJ whole genome shotgun (WGS) entry which is preliminary data.</text>
</comment>
<dbReference type="InterPro" id="IPR029063">
    <property type="entry name" value="SAM-dependent_MTases_sf"/>
</dbReference>
<dbReference type="RefSeq" id="WP_354500673.1">
    <property type="nucleotide sequence ID" value="NZ_JBEPLV010000006.1"/>
</dbReference>
<evidence type="ECO:0000256" key="6">
    <source>
        <dbReference type="ARBA" id="ARBA00022747"/>
    </source>
</evidence>
<gene>
    <name evidence="8" type="ORF">ABID47_004967</name>
</gene>
<protein>
    <recommendedName>
        <fullName evidence="2">site-specific DNA-methyltransferase (cytosine-N(4)-specific)</fullName>
        <ecNumber evidence="2">2.1.1.113</ecNumber>
    </recommendedName>
</protein>
<dbReference type="Proteomes" id="UP001549098">
    <property type="component" value="Unassembled WGS sequence"/>
</dbReference>
<dbReference type="InterPro" id="IPR017985">
    <property type="entry name" value="MeTrfase_CN4_CS"/>
</dbReference>
<name>A0ABV2F9J7_9BACL</name>
<evidence type="ECO:0000256" key="3">
    <source>
        <dbReference type="ARBA" id="ARBA00022603"/>
    </source>
</evidence>
<evidence type="ECO:0000256" key="5">
    <source>
        <dbReference type="ARBA" id="ARBA00022691"/>
    </source>
</evidence>
<keyword evidence="5" id="KW-0949">S-adenosyl-L-methionine</keyword>
<comment type="similarity">
    <text evidence="1">Belongs to the N(4)/N(6)-methyltransferase family. N(4) subfamily.</text>
</comment>
<proteinExistence type="inferred from homology"/>
<evidence type="ECO:0000313" key="8">
    <source>
        <dbReference type="EMBL" id="MET3548337.1"/>
    </source>
</evidence>
<dbReference type="SUPFAM" id="SSF53335">
    <property type="entry name" value="S-adenosyl-L-methionine-dependent methyltransferases"/>
    <property type="match status" value="2"/>
</dbReference>
<sequence>MASIVSTKKKRSLSGTFTLNKTEPIHRWYKYDEGYSSEFIVNEFERLPIEAETLFEPFGGSGTTPLVASQFGIQSFFSEINPFMAFVTETKINTVKASHQKMDQVIGQLLNLKSNVLGKLEFESFIGLSFDGFEKYYKPEVLAKLLAIKKLILSLNEPLSINISKIALASITIKVSNMVKRGDLRYAKDSEKKQEDFDVVFHFVNKLDEIIYDIENHSESVHSNTSFIHSDARHVILSKEVDCVITSPPYLNGTNYIRNTKLELKLLDFIKSEKCLPNLHSGGIMAGINSVSKRRNIPIILDEVKEYVTQLEPVTYDKRIPIMVAGYFYDMDIVFGKLKQILRNDGIFVLDIGDSQFAGVHIPTDAILSELAVKHGFTLYDEEILRTRRSKNQMILSQKVLRYRLRK</sequence>
<evidence type="ECO:0000256" key="1">
    <source>
        <dbReference type="ARBA" id="ARBA00010203"/>
    </source>
</evidence>
<dbReference type="EMBL" id="JBEPLV010000006">
    <property type="protein sequence ID" value="MET3548337.1"/>
    <property type="molecule type" value="Genomic_DNA"/>
</dbReference>
<evidence type="ECO:0000256" key="4">
    <source>
        <dbReference type="ARBA" id="ARBA00022679"/>
    </source>
</evidence>
<organism evidence="8 9">
    <name type="scientific">Paenibacillus favisporus</name>
    <dbReference type="NCBI Taxonomy" id="221028"/>
    <lineage>
        <taxon>Bacteria</taxon>
        <taxon>Bacillati</taxon>
        <taxon>Bacillota</taxon>
        <taxon>Bacilli</taxon>
        <taxon>Bacillales</taxon>
        <taxon>Paenibacillaceae</taxon>
        <taxon>Paenibacillus</taxon>
    </lineage>
</organism>
<dbReference type="PROSITE" id="PS00093">
    <property type="entry name" value="N4_MTASE"/>
    <property type="match status" value="1"/>
</dbReference>